<name>G9XKL2_DESHA</name>
<evidence type="ECO:0000313" key="3">
    <source>
        <dbReference type="Proteomes" id="UP000004416"/>
    </source>
</evidence>
<dbReference type="AlphaFoldDB" id="G9XKL2"/>
<feature type="region of interest" description="Disordered" evidence="1">
    <location>
        <begin position="1"/>
        <end position="41"/>
    </location>
</feature>
<feature type="compositionally biased region" description="Basic and acidic residues" evidence="1">
    <location>
        <begin position="29"/>
        <end position="41"/>
    </location>
</feature>
<evidence type="ECO:0000313" key="2">
    <source>
        <dbReference type="EMBL" id="EHL07806.1"/>
    </source>
</evidence>
<comment type="caution">
    <text evidence="2">The sequence shown here is derived from an EMBL/GenBank/DDBJ whole genome shotgun (WGS) entry which is preliminary data.</text>
</comment>
<dbReference type="HOGENOM" id="CLU_3269004_0_0_9"/>
<sequence length="41" mass="4531">MPASPLRSPERTLRDKTAENIMQGPSCCDKLKKTNKGDLPC</sequence>
<reference evidence="2 3" key="1">
    <citation type="submission" date="2011-08" db="EMBL/GenBank/DDBJ databases">
        <authorList>
            <person name="Weinstock G."/>
            <person name="Sodergren E."/>
            <person name="Clifton S."/>
            <person name="Fulton L."/>
            <person name="Fulton B."/>
            <person name="Courtney L."/>
            <person name="Fronick C."/>
            <person name="Harrison M."/>
            <person name="Strong C."/>
            <person name="Farmer C."/>
            <person name="Delahaunty K."/>
            <person name="Markovic C."/>
            <person name="Hall O."/>
            <person name="Minx P."/>
            <person name="Tomlinson C."/>
            <person name="Mitreva M."/>
            <person name="Hou S."/>
            <person name="Chen J."/>
            <person name="Wollam A."/>
            <person name="Pepin K.H."/>
            <person name="Johnson M."/>
            <person name="Bhonagiri V."/>
            <person name="Zhang X."/>
            <person name="Suruliraj S."/>
            <person name="Warren W."/>
            <person name="Chinwalla A."/>
            <person name="Mardis E.R."/>
            <person name="Wilson R.K."/>
        </authorList>
    </citation>
    <scope>NUCLEOTIDE SEQUENCE [LARGE SCALE GENOMIC DNA]</scope>
    <source>
        <strain evidence="2 3">DP7</strain>
    </source>
</reference>
<proteinExistence type="predicted"/>
<accession>G9XKL2</accession>
<evidence type="ECO:0000256" key="1">
    <source>
        <dbReference type="SAM" id="MobiDB-lite"/>
    </source>
</evidence>
<feature type="compositionally biased region" description="Basic and acidic residues" evidence="1">
    <location>
        <begin position="8"/>
        <end position="18"/>
    </location>
</feature>
<dbReference type="EMBL" id="AFZX01000033">
    <property type="protein sequence ID" value="EHL07806.1"/>
    <property type="molecule type" value="Genomic_DNA"/>
</dbReference>
<protein>
    <submittedName>
        <fullName evidence="2">Uncharacterized protein</fullName>
    </submittedName>
</protein>
<organism evidence="2 3">
    <name type="scientific">Desulfitobacterium hafniense DP7</name>
    <dbReference type="NCBI Taxonomy" id="537010"/>
    <lineage>
        <taxon>Bacteria</taxon>
        <taxon>Bacillati</taxon>
        <taxon>Bacillota</taxon>
        <taxon>Clostridia</taxon>
        <taxon>Eubacteriales</taxon>
        <taxon>Desulfitobacteriaceae</taxon>
        <taxon>Desulfitobacterium</taxon>
    </lineage>
</organism>
<dbReference type="Proteomes" id="UP000004416">
    <property type="component" value="Unassembled WGS sequence"/>
</dbReference>
<gene>
    <name evidence="2" type="ORF">HMPREF0322_01495</name>
</gene>